<dbReference type="Proteomes" id="UP000004959">
    <property type="component" value="Chromosome"/>
</dbReference>
<dbReference type="HOGENOM" id="CLU_078938_3_2_9"/>
<dbReference type="EMBL" id="AFVZ01000001">
    <property type="protein sequence ID" value="EHN58573.1"/>
    <property type="molecule type" value="Genomic_DNA"/>
</dbReference>
<dbReference type="RefSeq" id="WP_007744945.1">
    <property type="nucleotide sequence ID" value="NZ_CM001398.1"/>
</dbReference>
<dbReference type="PANTHER" id="PTHR21368">
    <property type="entry name" value="50S RIBOSOMAL PROTEIN L9"/>
    <property type="match status" value="1"/>
</dbReference>
<dbReference type="GO" id="GO:0019843">
    <property type="term" value="F:rRNA binding"/>
    <property type="evidence" value="ECO:0007669"/>
    <property type="project" value="UniProtKB-UniRule"/>
</dbReference>
<evidence type="ECO:0000256" key="5">
    <source>
        <dbReference type="ARBA" id="ARBA00023274"/>
    </source>
</evidence>
<dbReference type="GO" id="GO:0005840">
    <property type="term" value="C:ribosome"/>
    <property type="evidence" value="ECO:0007669"/>
    <property type="project" value="UniProtKB-KW"/>
</dbReference>
<evidence type="ECO:0000256" key="6">
    <source>
        <dbReference type="ARBA" id="ARBA00035292"/>
    </source>
</evidence>
<dbReference type="InterPro" id="IPR009027">
    <property type="entry name" value="Ribosomal_bL9/RNase_H1_N"/>
</dbReference>
<evidence type="ECO:0000256" key="1">
    <source>
        <dbReference type="ARBA" id="ARBA00010605"/>
    </source>
</evidence>
<evidence type="ECO:0000256" key="7">
    <source>
        <dbReference type="HAMAP-Rule" id="MF_00503"/>
    </source>
</evidence>
<gene>
    <name evidence="7" type="primary">rplI</name>
    <name evidence="9" type="ORF">OKIT_0455</name>
</gene>
<comment type="similarity">
    <text evidence="1 7">Belongs to the bacterial ribosomal protein bL9 family.</text>
</comment>
<evidence type="ECO:0000256" key="3">
    <source>
        <dbReference type="ARBA" id="ARBA00022884"/>
    </source>
</evidence>
<reference evidence="9 10" key="1">
    <citation type="journal article" date="2012" name="PLoS ONE">
        <title>Functional divergence in the genus oenococcus as predicted by genome sequencing of the newly-described species, Oenococcus kitaharae.</title>
        <authorList>
            <person name="Borneman A.R."/>
            <person name="McCarthy J.M."/>
            <person name="Chambers P.J."/>
            <person name="Bartowsky E.J."/>
        </authorList>
    </citation>
    <scope>NUCLEOTIDE SEQUENCE [LARGE SCALE GENOMIC DNA]</scope>
    <source>
        <strain evidence="10">DSM17330</strain>
    </source>
</reference>
<dbReference type="STRING" id="336988.NT96_02720"/>
<evidence type="ECO:0000259" key="8">
    <source>
        <dbReference type="PROSITE" id="PS00651"/>
    </source>
</evidence>
<dbReference type="InterPro" id="IPR036791">
    <property type="entry name" value="Ribosomal_bL9_C_sf"/>
</dbReference>
<dbReference type="Pfam" id="PF01281">
    <property type="entry name" value="Ribosomal_L9_N"/>
    <property type="match status" value="1"/>
</dbReference>
<dbReference type="InterPro" id="IPR000244">
    <property type="entry name" value="Ribosomal_bL9"/>
</dbReference>
<evidence type="ECO:0000256" key="2">
    <source>
        <dbReference type="ARBA" id="ARBA00022730"/>
    </source>
</evidence>
<organism evidence="9 10">
    <name type="scientific">Oenococcus kitaharae DSM 17330</name>
    <dbReference type="NCBI Taxonomy" id="1045004"/>
    <lineage>
        <taxon>Bacteria</taxon>
        <taxon>Bacillati</taxon>
        <taxon>Bacillota</taxon>
        <taxon>Bacilli</taxon>
        <taxon>Lactobacillales</taxon>
        <taxon>Lactobacillaceae</taxon>
        <taxon>Oenococcus</taxon>
    </lineage>
</organism>
<dbReference type="GO" id="GO:0006412">
    <property type="term" value="P:translation"/>
    <property type="evidence" value="ECO:0007669"/>
    <property type="project" value="UniProtKB-UniRule"/>
</dbReference>
<dbReference type="GO" id="GO:0003735">
    <property type="term" value="F:structural constituent of ribosome"/>
    <property type="evidence" value="ECO:0007669"/>
    <property type="project" value="InterPro"/>
</dbReference>
<dbReference type="Pfam" id="PF03948">
    <property type="entry name" value="Ribosomal_L9_C"/>
    <property type="match status" value="1"/>
</dbReference>
<dbReference type="SUPFAM" id="SSF55658">
    <property type="entry name" value="L9 N-domain-like"/>
    <property type="match status" value="1"/>
</dbReference>
<sequence length="151" mass="16561">MKVIFLQNVKNQGKIGDIKEVPDGYANNFLIKNKKAVYASPENVSKLHGQQNLEAKQAAKVLADAQQLKETLASPKTIVQFAEHVGPDGRLNGSVTAKEIADQLAKQYQLSVDKRKLDLSQPIKTVGLHEIPAKLHQKVSASIKVNISQLD</sequence>
<dbReference type="NCBIfam" id="TIGR00158">
    <property type="entry name" value="L9"/>
    <property type="match status" value="1"/>
</dbReference>
<dbReference type="InterPro" id="IPR020069">
    <property type="entry name" value="Ribosomal_bL9_C"/>
</dbReference>
<dbReference type="InterPro" id="IPR020594">
    <property type="entry name" value="Ribosomal_bL9_bac/chp"/>
</dbReference>
<dbReference type="Gene3D" id="3.10.430.100">
    <property type="entry name" value="Ribosomal protein L9, C-terminal domain"/>
    <property type="match status" value="1"/>
</dbReference>
<dbReference type="PROSITE" id="PS00651">
    <property type="entry name" value="RIBOSOMAL_L9"/>
    <property type="match status" value="1"/>
</dbReference>
<comment type="function">
    <text evidence="7">Binds to the 23S rRNA.</text>
</comment>
<dbReference type="PATRIC" id="fig|1045004.4.peg.451"/>
<comment type="caution">
    <text evidence="9">The sequence shown here is derived from an EMBL/GenBank/DDBJ whole genome shotgun (WGS) entry which is preliminary data.</text>
</comment>
<dbReference type="InterPro" id="IPR020070">
    <property type="entry name" value="Ribosomal_bL9_N"/>
</dbReference>
<proteinExistence type="inferred from homology"/>
<dbReference type="AlphaFoldDB" id="G9WF13"/>
<dbReference type="HAMAP" id="MF_00503">
    <property type="entry name" value="Ribosomal_bL9"/>
    <property type="match status" value="1"/>
</dbReference>
<dbReference type="GO" id="GO:1990904">
    <property type="term" value="C:ribonucleoprotein complex"/>
    <property type="evidence" value="ECO:0007669"/>
    <property type="project" value="UniProtKB-KW"/>
</dbReference>
<dbReference type="SUPFAM" id="SSF55653">
    <property type="entry name" value="Ribosomal protein L9 C-domain"/>
    <property type="match status" value="1"/>
</dbReference>
<keyword evidence="4 7" id="KW-0689">Ribosomal protein</keyword>
<dbReference type="Gene3D" id="3.40.5.10">
    <property type="entry name" value="Ribosomal protein L9, N-terminal domain"/>
    <property type="match status" value="1"/>
</dbReference>
<dbReference type="eggNOG" id="COG0359">
    <property type="taxonomic scope" value="Bacteria"/>
</dbReference>
<accession>G9WF13</accession>
<name>G9WF13_9LACO</name>
<keyword evidence="10" id="KW-1185">Reference proteome</keyword>
<feature type="domain" description="Ribosomal protein L9" evidence="8">
    <location>
        <begin position="13"/>
        <end position="40"/>
    </location>
</feature>
<keyword evidence="3 7" id="KW-0694">RNA-binding</keyword>
<protein>
    <recommendedName>
        <fullName evidence="6 7">Large ribosomal subunit protein bL9</fullName>
    </recommendedName>
</protein>
<dbReference type="InterPro" id="IPR036935">
    <property type="entry name" value="Ribosomal_bL9_N_sf"/>
</dbReference>
<dbReference type="OrthoDB" id="9788336at2"/>
<evidence type="ECO:0000313" key="10">
    <source>
        <dbReference type="Proteomes" id="UP000004959"/>
    </source>
</evidence>
<keyword evidence="5 7" id="KW-0687">Ribonucleoprotein</keyword>
<evidence type="ECO:0000313" key="9">
    <source>
        <dbReference type="EMBL" id="EHN58573.1"/>
    </source>
</evidence>
<evidence type="ECO:0000256" key="4">
    <source>
        <dbReference type="ARBA" id="ARBA00022980"/>
    </source>
</evidence>
<keyword evidence="2 7" id="KW-0699">rRNA-binding</keyword>